<dbReference type="Proteomes" id="UP000236723">
    <property type="component" value="Unassembled WGS sequence"/>
</dbReference>
<protein>
    <submittedName>
        <fullName evidence="2">Uncharacterized protein</fullName>
    </submittedName>
</protein>
<dbReference type="RefSeq" id="WP_103937547.1">
    <property type="nucleotide sequence ID" value="NZ_FNVO01000004.1"/>
</dbReference>
<reference evidence="3" key="1">
    <citation type="submission" date="2016-10" db="EMBL/GenBank/DDBJ databases">
        <authorList>
            <person name="Varghese N."/>
            <person name="Submissions S."/>
        </authorList>
    </citation>
    <scope>NUCLEOTIDE SEQUENCE [LARGE SCALE GENOMIC DNA]</scope>
    <source>
        <strain evidence="3">DSM 43163</strain>
    </source>
</reference>
<dbReference type="EMBL" id="FNVO01000004">
    <property type="protein sequence ID" value="SEG24713.1"/>
    <property type="molecule type" value="Genomic_DNA"/>
</dbReference>
<gene>
    <name evidence="2" type="ORF">SAMN04489712_10469</name>
</gene>
<evidence type="ECO:0000313" key="3">
    <source>
        <dbReference type="Proteomes" id="UP000236723"/>
    </source>
</evidence>
<evidence type="ECO:0000256" key="1">
    <source>
        <dbReference type="SAM" id="MobiDB-lite"/>
    </source>
</evidence>
<name>A0A1H5YKQ0_9ACTN</name>
<feature type="region of interest" description="Disordered" evidence="1">
    <location>
        <begin position="1"/>
        <end position="25"/>
    </location>
</feature>
<evidence type="ECO:0000313" key="2">
    <source>
        <dbReference type="EMBL" id="SEG24713.1"/>
    </source>
</evidence>
<proteinExistence type="predicted"/>
<organism evidence="2 3">
    <name type="scientific">Thermomonospora echinospora</name>
    <dbReference type="NCBI Taxonomy" id="1992"/>
    <lineage>
        <taxon>Bacteria</taxon>
        <taxon>Bacillati</taxon>
        <taxon>Actinomycetota</taxon>
        <taxon>Actinomycetes</taxon>
        <taxon>Streptosporangiales</taxon>
        <taxon>Thermomonosporaceae</taxon>
        <taxon>Thermomonospora</taxon>
    </lineage>
</organism>
<accession>A0A1H5YKQ0</accession>
<feature type="compositionally biased region" description="Basic residues" evidence="1">
    <location>
        <begin position="1"/>
        <end position="12"/>
    </location>
</feature>
<dbReference type="OrthoDB" id="4868979at2"/>
<dbReference type="AlphaFoldDB" id="A0A1H5YKQ0"/>
<sequence>MTSSRAARRRHLPTSPFNPPQAAPAPETYALHDQVTHEKYGLGRVVGVEEGVAVIVDFGLPTLRIVAPYHKLVKL</sequence>
<keyword evidence="3" id="KW-1185">Reference proteome</keyword>